<proteinExistence type="predicted"/>
<organism evidence="1 2">
    <name type="scientific">Liparis tanakae</name>
    <name type="common">Tanaka's snailfish</name>
    <dbReference type="NCBI Taxonomy" id="230148"/>
    <lineage>
        <taxon>Eukaryota</taxon>
        <taxon>Metazoa</taxon>
        <taxon>Chordata</taxon>
        <taxon>Craniata</taxon>
        <taxon>Vertebrata</taxon>
        <taxon>Euteleostomi</taxon>
        <taxon>Actinopterygii</taxon>
        <taxon>Neopterygii</taxon>
        <taxon>Teleostei</taxon>
        <taxon>Neoteleostei</taxon>
        <taxon>Acanthomorphata</taxon>
        <taxon>Eupercaria</taxon>
        <taxon>Perciformes</taxon>
        <taxon>Cottioidei</taxon>
        <taxon>Cottales</taxon>
        <taxon>Liparidae</taxon>
        <taxon>Liparis</taxon>
    </lineage>
</organism>
<dbReference type="AlphaFoldDB" id="A0A4Z2IW15"/>
<name>A0A4Z2IW15_9TELE</name>
<evidence type="ECO:0000313" key="1">
    <source>
        <dbReference type="EMBL" id="TNN81937.1"/>
    </source>
</evidence>
<comment type="caution">
    <text evidence="1">The sequence shown here is derived from an EMBL/GenBank/DDBJ whole genome shotgun (WGS) entry which is preliminary data.</text>
</comment>
<keyword evidence="2" id="KW-1185">Reference proteome</keyword>
<gene>
    <name evidence="1" type="ORF">EYF80_007845</name>
</gene>
<dbReference type="Proteomes" id="UP000314294">
    <property type="component" value="Unassembled WGS sequence"/>
</dbReference>
<evidence type="ECO:0000313" key="2">
    <source>
        <dbReference type="Proteomes" id="UP000314294"/>
    </source>
</evidence>
<protein>
    <submittedName>
        <fullName evidence="1">Uncharacterized protein</fullName>
    </submittedName>
</protein>
<sequence length="73" mass="7814">MQLAVSVCPLVEQVHTCSSAEASSPAAEQSHVFLRSPEGTGVQVLVQHGKGLLDVLLGLLCGLDRPRQKNDYE</sequence>
<accession>A0A4Z2IW15</accession>
<reference evidence="1 2" key="1">
    <citation type="submission" date="2019-03" db="EMBL/GenBank/DDBJ databases">
        <title>First draft genome of Liparis tanakae, snailfish: a comprehensive survey of snailfish specific genes.</title>
        <authorList>
            <person name="Kim W."/>
            <person name="Song I."/>
            <person name="Jeong J.-H."/>
            <person name="Kim D."/>
            <person name="Kim S."/>
            <person name="Ryu S."/>
            <person name="Song J.Y."/>
            <person name="Lee S.K."/>
        </authorList>
    </citation>
    <scope>NUCLEOTIDE SEQUENCE [LARGE SCALE GENOMIC DNA]</scope>
    <source>
        <tissue evidence="1">Muscle</tissue>
    </source>
</reference>
<dbReference type="EMBL" id="SRLO01000043">
    <property type="protein sequence ID" value="TNN81937.1"/>
    <property type="molecule type" value="Genomic_DNA"/>
</dbReference>